<evidence type="ECO:0000259" key="3">
    <source>
        <dbReference type="Pfam" id="PF24223"/>
    </source>
</evidence>
<dbReference type="Pfam" id="PF24223">
    <property type="entry name" value="MrpH_C"/>
    <property type="match status" value="1"/>
</dbReference>
<dbReference type="RefSeq" id="WP_267449787.1">
    <property type="nucleotide sequence ID" value="NZ_JANDBG010000041.1"/>
</dbReference>
<feature type="signal peptide" evidence="1">
    <location>
        <begin position="1"/>
        <end position="23"/>
    </location>
</feature>
<dbReference type="Proteomes" id="UP001207430">
    <property type="component" value="Unassembled WGS sequence"/>
</dbReference>
<dbReference type="InterPro" id="IPR057009">
    <property type="entry name" value="MrpH_N"/>
</dbReference>
<dbReference type="GO" id="GO:0007155">
    <property type="term" value="P:cell adhesion"/>
    <property type="evidence" value="ECO:0007669"/>
    <property type="project" value="InterPro"/>
</dbReference>
<dbReference type="GO" id="GO:0009289">
    <property type="term" value="C:pilus"/>
    <property type="evidence" value="ECO:0007669"/>
    <property type="project" value="InterPro"/>
</dbReference>
<feature type="chain" id="PRO_5043890886" description="Adhesin" evidence="1">
    <location>
        <begin position="24"/>
        <end position="273"/>
    </location>
</feature>
<gene>
    <name evidence="4" type="ORF">NLN86_24280</name>
</gene>
<dbReference type="InterPro" id="IPR036937">
    <property type="entry name" value="Adhesion_dom_fimbrial_sf"/>
</dbReference>
<dbReference type="AlphaFoldDB" id="A0AAW5WFG4"/>
<evidence type="ECO:0000259" key="2">
    <source>
        <dbReference type="Pfam" id="PF24222"/>
    </source>
</evidence>
<feature type="domain" description="Fimbrial adhesin MrpH C-terminal" evidence="3">
    <location>
        <begin position="162"/>
        <end position="273"/>
    </location>
</feature>
<dbReference type="InterPro" id="IPR057010">
    <property type="entry name" value="MrpH_C"/>
</dbReference>
<evidence type="ECO:0000313" key="5">
    <source>
        <dbReference type="Proteomes" id="UP001207430"/>
    </source>
</evidence>
<accession>A0AAW5WFG4</accession>
<name>A0AAW5WFG4_9ENTR</name>
<protein>
    <recommendedName>
        <fullName evidence="6">Adhesin</fullName>
    </recommendedName>
</protein>
<dbReference type="Pfam" id="PF24222">
    <property type="entry name" value="MrpH_N"/>
    <property type="match status" value="1"/>
</dbReference>
<evidence type="ECO:0000313" key="4">
    <source>
        <dbReference type="EMBL" id="MCX9004733.1"/>
    </source>
</evidence>
<evidence type="ECO:0000256" key="1">
    <source>
        <dbReference type="SAM" id="SignalP"/>
    </source>
</evidence>
<reference evidence="4" key="1">
    <citation type="submission" date="2022-07" db="EMBL/GenBank/DDBJ databases">
        <title>Genome Sequence of Citrobacter portucalensis from Edible Snails.</title>
        <authorList>
            <person name="Okafor A.C."/>
            <person name="Ogbo F.C."/>
            <person name="Ruppitsch W."/>
            <person name="Allerberger F."/>
        </authorList>
    </citation>
    <scope>NUCLEOTIDE SEQUENCE</scope>
    <source>
        <strain evidence="4">Igbk 7</strain>
    </source>
</reference>
<sequence length="273" mass="29473">MLHRYMCILITTAAGMFPLAGNANIYSTIERAVGLPTDVTYHFVIYNWDNSDSYPNPCYGQYKCKVAVSHRHLDSDTPAGVTGAKYFIDKQDGTTEVRTTGQLAKIWKKKYGEFPLRDTEIHRGKSVVEECVGIVWAPADMGPGKFLPGSVCGFAPPPIGHCEFRYKNIVIDHKIVSGGESSTAREDMKVVCNQPTSVLVSLLDSNVKLIGKNIGTLNSRLTLSSGGKTGDSINLGTVGINGKLISVESLLNVPQTANAGEYTGSTVILIAMP</sequence>
<feature type="domain" description="Fimbrial adhesin MrpH N-terminal" evidence="2">
    <location>
        <begin position="23"/>
        <end position="160"/>
    </location>
</feature>
<dbReference type="Gene3D" id="2.60.40.1090">
    <property type="entry name" value="Fimbrial-type adhesion domain"/>
    <property type="match status" value="1"/>
</dbReference>
<comment type="caution">
    <text evidence="4">The sequence shown here is derived from an EMBL/GenBank/DDBJ whole genome shotgun (WGS) entry which is preliminary data.</text>
</comment>
<proteinExistence type="predicted"/>
<organism evidence="4 5">
    <name type="scientific">Citrobacter portucalensis</name>
    <dbReference type="NCBI Taxonomy" id="1639133"/>
    <lineage>
        <taxon>Bacteria</taxon>
        <taxon>Pseudomonadati</taxon>
        <taxon>Pseudomonadota</taxon>
        <taxon>Gammaproteobacteria</taxon>
        <taxon>Enterobacterales</taxon>
        <taxon>Enterobacteriaceae</taxon>
        <taxon>Citrobacter</taxon>
        <taxon>Citrobacter freundii complex</taxon>
    </lineage>
</organism>
<dbReference type="EMBL" id="JANDBG010000041">
    <property type="protein sequence ID" value="MCX9004733.1"/>
    <property type="molecule type" value="Genomic_DNA"/>
</dbReference>
<evidence type="ECO:0008006" key="6">
    <source>
        <dbReference type="Google" id="ProtNLM"/>
    </source>
</evidence>
<keyword evidence="1" id="KW-0732">Signal</keyword>